<evidence type="ECO:0000313" key="7">
    <source>
        <dbReference type="EMBL" id="KAI2663356.1"/>
    </source>
</evidence>
<feature type="domain" description="Caspase family p10" evidence="4">
    <location>
        <begin position="267"/>
        <end position="349"/>
    </location>
</feature>
<evidence type="ECO:0000259" key="4">
    <source>
        <dbReference type="PROSITE" id="PS50207"/>
    </source>
</evidence>
<dbReference type="Pfam" id="PF00619">
    <property type="entry name" value="CARD"/>
    <property type="match status" value="1"/>
</dbReference>
<feature type="domain" description="Caspase family p20" evidence="5">
    <location>
        <begin position="119"/>
        <end position="239"/>
    </location>
</feature>
<evidence type="ECO:0000313" key="8">
    <source>
        <dbReference type="Proteomes" id="UP000830375"/>
    </source>
</evidence>
<sequence length="350" mass="39991">MNKKGSIDVIVKNKVFLIQTLSGEANFILQHVHQAEIITTRDYENLSDIYEREKKVIHLIDKVMRRGEETCRRFLELLRQDNILETFPDLKGHAVIASPAMPHTSPVQEVCEYKIEKIPRGKCVIINNVDFQTMAERKGSDKDKEYLAKVFRWLRFEVVEHRNKTAAEMSKLLEDLGKTVDGDCFVCCILSHGEKEGVCGTDGAVVSVNKIREPFTGINCQRLVDKPKLFIIQACRGKKNQQRVHVQMDGPEDSEMEVDGEEFDSTIPSDTDFLIARSTTDDHYSYREPEKGSWFIQSLCQNLEQHCPKGADIQTILLSVNNEVSSRGFNSKQMPIHEVALRKKLVLRPV</sequence>
<comment type="similarity">
    <text evidence="1 3">Belongs to the peptidase C14A family.</text>
</comment>
<dbReference type="CDD" id="cd01671">
    <property type="entry name" value="CARD"/>
    <property type="match status" value="1"/>
</dbReference>
<dbReference type="PIRSF" id="PIRSF038001">
    <property type="entry name" value="Caspase_ICE"/>
    <property type="match status" value="1"/>
</dbReference>
<dbReference type="InterPro" id="IPR015917">
    <property type="entry name" value="Pept_C14A"/>
</dbReference>
<dbReference type="PROSITE" id="PS50209">
    <property type="entry name" value="CARD"/>
    <property type="match status" value="1"/>
</dbReference>
<reference evidence="7 8" key="1">
    <citation type="submission" date="2022-01" db="EMBL/GenBank/DDBJ databases">
        <title>A high-quality chromosome-level genome assembly of rohu carp, Labeo rohita.</title>
        <authorList>
            <person name="Arick M.A. II"/>
            <person name="Hsu C.-Y."/>
            <person name="Magbanua Z."/>
            <person name="Pechanova O."/>
            <person name="Grover C."/>
            <person name="Miller E."/>
            <person name="Thrash A."/>
            <person name="Ezzel L."/>
            <person name="Alam S."/>
            <person name="Benzie J."/>
            <person name="Hamilton M."/>
            <person name="Karsi A."/>
            <person name="Lawrence M.L."/>
            <person name="Peterson D.G."/>
        </authorList>
    </citation>
    <scope>NUCLEOTIDE SEQUENCE [LARGE SCALE GENOMIC DNA]</scope>
    <source>
        <strain evidence="8">BAU-BD-2019</strain>
        <tissue evidence="7">Blood</tissue>
    </source>
</reference>
<dbReference type="EMBL" id="JACTAM010000006">
    <property type="protein sequence ID" value="KAI2663356.1"/>
    <property type="molecule type" value="Genomic_DNA"/>
</dbReference>
<dbReference type="InterPro" id="IPR002138">
    <property type="entry name" value="Pept_C14_p10"/>
</dbReference>
<dbReference type="SMART" id="SM00115">
    <property type="entry name" value="CASc"/>
    <property type="match status" value="1"/>
</dbReference>
<dbReference type="SUPFAM" id="SSF47986">
    <property type="entry name" value="DEATH domain"/>
    <property type="match status" value="1"/>
</dbReference>
<dbReference type="PROSITE" id="PS01122">
    <property type="entry name" value="CASPASE_CYS"/>
    <property type="match status" value="1"/>
</dbReference>
<proteinExistence type="inferred from homology"/>
<feature type="domain" description="CARD" evidence="6">
    <location>
        <begin position="2"/>
        <end position="80"/>
    </location>
</feature>
<dbReference type="PRINTS" id="PR00376">
    <property type="entry name" value="IL1BCENZYME"/>
</dbReference>
<keyword evidence="8" id="KW-1185">Reference proteome</keyword>
<dbReference type="PROSITE" id="PS50208">
    <property type="entry name" value="CASPASE_P20"/>
    <property type="match status" value="1"/>
</dbReference>
<dbReference type="Gene3D" id="1.10.533.10">
    <property type="entry name" value="Death Domain, Fas"/>
    <property type="match status" value="1"/>
</dbReference>
<dbReference type="PANTHER" id="PTHR48169:SF7">
    <property type="entry name" value="CASPASE 10"/>
    <property type="match status" value="1"/>
</dbReference>
<dbReference type="PANTHER" id="PTHR48169">
    <property type="entry name" value="DED DOMAIN-CONTAINING PROTEIN"/>
    <property type="match status" value="1"/>
</dbReference>
<protein>
    <submittedName>
        <fullName evidence="7">Caspase-8</fullName>
    </submittedName>
</protein>
<dbReference type="Proteomes" id="UP000830375">
    <property type="component" value="Unassembled WGS sequence"/>
</dbReference>
<evidence type="ECO:0000256" key="1">
    <source>
        <dbReference type="ARBA" id="ARBA00010134"/>
    </source>
</evidence>
<dbReference type="Pfam" id="PF00656">
    <property type="entry name" value="Peptidase_C14"/>
    <property type="match status" value="1"/>
</dbReference>
<keyword evidence="2" id="KW-0053">Apoptosis</keyword>
<accession>A0ABQ8MM85</accession>
<gene>
    <name evidence="7" type="ORF">H4Q32_011866</name>
</gene>
<dbReference type="InterPro" id="IPR001309">
    <property type="entry name" value="Pept_C14_p20"/>
</dbReference>
<evidence type="ECO:0000259" key="6">
    <source>
        <dbReference type="PROSITE" id="PS50209"/>
    </source>
</evidence>
<dbReference type="InterPro" id="IPR011029">
    <property type="entry name" value="DEATH-like_dom_sf"/>
</dbReference>
<dbReference type="InterPro" id="IPR011600">
    <property type="entry name" value="Pept_C14_caspase"/>
</dbReference>
<dbReference type="InterPro" id="IPR029030">
    <property type="entry name" value="Caspase-like_dom_sf"/>
</dbReference>
<organism evidence="7 8">
    <name type="scientific">Labeo rohita</name>
    <name type="common">Indian major carp</name>
    <name type="synonym">Cyprinus rohita</name>
    <dbReference type="NCBI Taxonomy" id="84645"/>
    <lineage>
        <taxon>Eukaryota</taxon>
        <taxon>Metazoa</taxon>
        <taxon>Chordata</taxon>
        <taxon>Craniata</taxon>
        <taxon>Vertebrata</taxon>
        <taxon>Euteleostomi</taxon>
        <taxon>Actinopterygii</taxon>
        <taxon>Neopterygii</taxon>
        <taxon>Teleostei</taxon>
        <taxon>Ostariophysi</taxon>
        <taxon>Cypriniformes</taxon>
        <taxon>Cyprinidae</taxon>
        <taxon>Labeoninae</taxon>
        <taxon>Labeonini</taxon>
        <taxon>Labeo</taxon>
    </lineage>
</organism>
<evidence type="ECO:0000256" key="2">
    <source>
        <dbReference type="ARBA" id="ARBA00022703"/>
    </source>
</evidence>
<dbReference type="SUPFAM" id="SSF52129">
    <property type="entry name" value="Caspase-like"/>
    <property type="match status" value="1"/>
</dbReference>
<dbReference type="PROSITE" id="PS50207">
    <property type="entry name" value="CASPASE_P10"/>
    <property type="match status" value="1"/>
</dbReference>
<dbReference type="InterPro" id="IPR033139">
    <property type="entry name" value="Caspase_cys_AS"/>
</dbReference>
<dbReference type="CDD" id="cd00032">
    <property type="entry name" value="CASc"/>
    <property type="match status" value="1"/>
</dbReference>
<dbReference type="InterPro" id="IPR001315">
    <property type="entry name" value="CARD"/>
</dbReference>
<dbReference type="Gene3D" id="3.40.50.1460">
    <property type="match status" value="1"/>
</dbReference>
<comment type="caution">
    <text evidence="7">The sequence shown here is derived from an EMBL/GenBank/DDBJ whole genome shotgun (WGS) entry which is preliminary data.</text>
</comment>
<name>A0ABQ8MM85_LABRO</name>
<evidence type="ECO:0000259" key="5">
    <source>
        <dbReference type="PROSITE" id="PS50208"/>
    </source>
</evidence>
<evidence type="ECO:0000256" key="3">
    <source>
        <dbReference type="RuleBase" id="RU003971"/>
    </source>
</evidence>